<protein>
    <submittedName>
        <fullName evidence="1">Uncharacterized protein</fullName>
    </submittedName>
</protein>
<reference evidence="1 2" key="1">
    <citation type="submission" date="2015-08" db="EMBL/GenBank/DDBJ databases">
        <title>Next Generation Sequencing and Analysis of the Genome of Puccinia sorghi L Schw, the Causal Agent of Maize Common Rust.</title>
        <authorList>
            <person name="Rochi L."/>
            <person name="Burguener G."/>
            <person name="Darino M."/>
            <person name="Turjanski A."/>
            <person name="Kreff E."/>
            <person name="Dieguez M.J."/>
            <person name="Sacco F."/>
        </authorList>
    </citation>
    <scope>NUCLEOTIDE SEQUENCE [LARGE SCALE GENOMIC DNA]</scope>
    <source>
        <strain evidence="1 2">RO10H11247</strain>
    </source>
</reference>
<keyword evidence="2" id="KW-1185">Reference proteome</keyword>
<name>A0A0L6UTE5_9BASI</name>
<organism evidence="1 2">
    <name type="scientific">Puccinia sorghi</name>
    <dbReference type="NCBI Taxonomy" id="27349"/>
    <lineage>
        <taxon>Eukaryota</taxon>
        <taxon>Fungi</taxon>
        <taxon>Dikarya</taxon>
        <taxon>Basidiomycota</taxon>
        <taxon>Pucciniomycotina</taxon>
        <taxon>Pucciniomycetes</taxon>
        <taxon>Pucciniales</taxon>
        <taxon>Pucciniaceae</taxon>
        <taxon>Puccinia</taxon>
    </lineage>
</organism>
<dbReference type="VEuPathDB" id="FungiDB:VP01_379g3"/>
<sequence>MTELHYCSIQAPFGETQHKGGCGPVRLPVGCKLDINWGNKNLEGRLTIFIHTCVPDRMEGESDSVTGGNFHSFGRLLCFLYTNFLDDTLCGLQPQSLATREFSGTYALGCWCDGLTWDVDGEKVHKNQKMLMKKIRMRSLIKQNKTLWDFTLFSGITSNMQRDIYICGEERDRCGIPFVLQFQKHIADKRMYGYEELGSIYNLDIHQVVSQGLEPSTQGWVKDYVLIRIRTEDVVWIEVFCLHWDWNKGCARSGENFGLNQDWNRGWARSGKLLVSTRIETEDGSCLGNFCLNQDWNGGLITAGKPFVSTRNGMEVRNNYKVLKKWQREIIMWRKKEGRSKVAREAETLRVGWMCGMVSLELWTAWHWPIRRLHSLQKKLIQLPAVDMQKVPRSFSLMHSDTVPKHLHMQTGGVWMTAWLEHAVCQLQLSKLFFAVIGGQNLANHRMLFKWQ</sequence>
<accession>A0A0L6UTE5</accession>
<proteinExistence type="predicted"/>
<dbReference type="AlphaFoldDB" id="A0A0L6UTE5"/>
<evidence type="ECO:0000313" key="1">
    <source>
        <dbReference type="EMBL" id="KNZ51816.1"/>
    </source>
</evidence>
<comment type="caution">
    <text evidence="1">The sequence shown here is derived from an EMBL/GenBank/DDBJ whole genome shotgun (WGS) entry which is preliminary data.</text>
</comment>
<evidence type="ECO:0000313" key="2">
    <source>
        <dbReference type="Proteomes" id="UP000037035"/>
    </source>
</evidence>
<dbReference type="EMBL" id="LAVV01008834">
    <property type="protein sequence ID" value="KNZ51816.1"/>
    <property type="molecule type" value="Genomic_DNA"/>
</dbReference>
<dbReference type="Proteomes" id="UP000037035">
    <property type="component" value="Unassembled WGS sequence"/>
</dbReference>
<gene>
    <name evidence="1" type="ORF">VP01_379g3</name>
</gene>